<dbReference type="InterPro" id="IPR019734">
    <property type="entry name" value="TPR_rpt"/>
</dbReference>
<dbReference type="PANTHER" id="PTHR45138">
    <property type="entry name" value="REGULATORY COMPONENTS OF SENSORY TRANSDUCTION SYSTEM"/>
    <property type="match status" value="1"/>
</dbReference>
<dbReference type="InterPro" id="IPR000160">
    <property type="entry name" value="GGDEF_dom"/>
</dbReference>
<gene>
    <name evidence="3" type="ORF">DESME_12560</name>
</gene>
<accession>W0EEZ9</accession>
<dbReference type="InterPro" id="IPR050469">
    <property type="entry name" value="Diguanylate_Cyclase"/>
</dbReference>
<proteinExistence type="predicted"/>
<evidence type="ECO:0000313" key="3">
    <source>
        <dbReference type="EMBL" id="AHF07759.1"/>
    </source>
</evidence>
<dbReference type="OrthoDB" id="9783388at2"/>
<evidence type="ECO:0000259" key="2">
    <source>
        <dbReference type="PROSITE" id="PS50887"/>
    </source>
</evidence>
<dbReference type="PROSITE" id="PS50887">
    <property type="entry name" value="GGDEF"/>
    <property type="match status" value="1"/>
</dbReference>
<keyword evidence="1" id="KW-0802">TPR repeat</keyword>
<dbReference type="Pfam" id="PF00990">
    <property type="entry name" value="GGDEF"/>
    <property type="match status" value="1"/>
</dbReference>
<dbReference type="InterPro" id="IPR011990">
    <property type="entry name" value="TPR-like_helical_dom_sf"/>
</dbReference>
<feature type="domain" description="GGDEF" evidence="2">
    <location>
        <begin position="336"/>
        <end position="469"/>
    </location>
</feature>
<dbReference type="SUPFAM" id="SSF48452">
    <property type="entry name" value="TPR-like"/>
    <property type="match status" value="1"/>
</dbReference>
<organism evidence="3 4">
    <name type="scientific">Desulfitobacterium metallireducens DSM 15288</name>
    <dbReference type="NCBI Taxonomy" id="871968"/>
    <lineage>
        <taxon>Bacteria</taxon>
        <taxon>Bacillati</taxon>
        <taxon>Bacillota</taxon>
        <taxon>Clostridia</taxon>
        <taxon>Eubacteriales</taxon>
        <taxon>Desulfitobacteriaceae</taxon>
        <taxon>Desulfitobacterium</taxon>
    </lineage>
</organism>
<dbReference type="SMART" id="SM00267">
    <property type="entry name" value="GGDEF"/>
    <property type="match status" value="1"/>
</dbReference>
<dbReference type="Proteomes" id="UP000010847">
    <property type="component" value="Chromosome"/>
</dbReference>
<dbReference type="PANTHER" id="PTHR45138:SF9">
    <property type="entry name" value="DIGUANYLATE CYCLASE DGCM-RELATED"/>
    <property type="match status" value="1"/>
</dbReference>
<dbReference type="KEGG" id="dmt:DESME_12560"/>
<dbReference type="CDD" id="cd01949">
    <property type="entry name" value="GGDEF"/>
    <property type="match status" value="1"/>
</dbReference>
<evidence type="ECO:0000256" key="1">
    <source>
        <dbReference type="PROSITE-ProRule" id="PRU00339"/>
    </source>
</evidence>
<dbReference type="NCBIfam" id="TIGR00254">
    <property type="entry name" value="GGDEF"/>
    <property type="match status" value="1"/>
</dbReference>
<dbReference type="HOGENOM" id="CLU_582285_0_0_9"/>
<dbReference type="eggNOG" id="COG3706">
    <property type="taxonomic scope" value="Bacteria"/>
</dbReference>
<dbReference type="GO" id="GO:0052621">
    <property type="term" value="F:diguanylate cyclase activity"/>
    <property type="evidence" value="ECO:0007669"/>
    <property type="project" value="TreeGrafter"/>
</dbReference>
<protein>
    <submittedName>
        <fullName evidence="3">Diguanylate cyclase</fullName>
    </submittedName>
</protein>
<evidence type="ECO:0000313" key="4">
    <source>
        <dbReference type="Proteomes" id="UP000010847"/>
    </source>
</evidence>
<dbReference type="AlphaFoldDB" id="W0EEZ9"/>
<dbReference type="SMART" id="SM00028">
    <property type="entry name" value="TPR"/>
    <property type="match status" value="2"/>
</dbReference>
<dbReference type="STRING" id="871968.DESME_12560"/>
<feature type="repeat" description="TPR" evidence="1">
    <location>
        <begin position="208"/>
        <end position="241"/>
    </location>
</feature>
<dbReference type="InterPro" id="IPR043128">
    <property type="entry name" value="Rev_trsase/Diguanyl_cyclase"/>
</dbReference>
<dbReference type="FunFam" id="3.30.70.270:FF:000001">
    <property type="entry name" value="Diguanylate cyclase domain protein"/>
    <property type="match status" value="1"/>
</dbReference>
<name>W0EEZ9_9FIRM</name>
<dbReference type="EMBL" id="CP007032">
    <property type="protein sequence ID" value="AHF07759.1"/>
    <property type="molecule type" value="Genomic_DNA"/>
</dbReference>
<dbReference type="Gene3D" id="3.30.70.270">
    <property type="match status" value="1"/>
</dbReference>
<dbReference type="InterPro" id="IPR029787">
    <property type="entry name" value="Nucleotide_cyclase"/>
</dbReference>
<dbReference type="Gene3D" id="1.25.40.10">
    <property type="entry name" value="Tetratricopeptide repeat domain"/>
    <property type="match status" value="1"/>
</dbReference>
<reference evidence="3 4" key="1">
    <citation type="submission" date="2013-12" db="EMBL/GenBank/DDBJ databases">
        <authorList>
            <consortium name="DOE Joint Genome Institute"/>
            <person name="Smidt H."/>
            <person name="Huntemann M."/>
            <person name="Han J."/>
            <person name="Chen A."/>
            <person name="Kyrpides N."/>
            <person name="Mavromatis K."/>
            <person name="Markowitz V."/>
            <person name="Palaniappan K."/>
            <person name="Ivanova N."/>
            <person name="Schaumberg A."/>
            <person name="Pati A."/>
            <person name="Liolios K."/>
            <person name="Nordberg H.P."/>
            <person name="Cantor M.N."/>
            <person name="Hua S.X."/>
            <person name="Woyke T."/>
        </authorList>
    </citation>
    <scope>NUCLEOTIDE SEQUENCE [LARGE SCALE GENOMIC DNA]</scope>
    <source>
        <strain evidence="4">DSM 15288</strain>
    </source>
</reference>
<keyword evidence="4" id="KW-1185">Reference proteome</keyword>
<sequence>MANEDIILLQQNVPTLRAEGKYKECIEESYQLLERAMPFKDYKSMLIAYYNQSASYYSIGEIELAFSSLDTYNEICQQHGDEADLLNSYNLWFVLYECSKDYEEAKKMLEESIKLAKRLKKYNVVANAYANYSHLDMIDEDYCKALEMAQIGLAMAKLHQPAKPILELRIKLNMVKALIGLNDFGHSKSLIDEMIENPLLDSFIREKAECYDLLGHLYSNMKIYRDAFEAFTQAKTLVESYNDVYLLKSIQEQRCKLCDQLADYNLGYSVQKEYIALLKEISRRELALTALRIQLKHNIASIIKKANTDYLTGLYNRNYIETTTTCWLEQASENKESLCCMVFDIDGFKSINDKYGHLYGDEILKHISKACSSMIRETDILGRYGGDEFVIILRGVSLEKGKIRAKQILEKVRSLVIVQNGKQCQVTISIGVTDNLNRTCLNFKEIFMIADRRLYKAKRNGKNKICAWD</sequence>
<dbReference type="PROSITE" id="PS50005">
    <property type="entry name" value="TPR"/>
    <property type="match status" value="1"/>
</dbReference>
<dbReference type="SUPFAM" id="SSF55073">
    <property type="entry name" value="Nucleotide cyclase"/>
    <property type="match status" value="1"/>
</dbReference>